<name>A0A2N3NDE6_9PEZI</name>
<accession>A0A2N3NDE6</accession>
<dbReference type="PROSITE" id="PS51512">
    <property type="entry name" value="DFDF"/>
    <property type="match status" value="1"/>
</dbReference>
<dbReference type="PANTHER" id="PTHR13586">
    <property type="entry name" value="SCD6 PROTEIN-RELATED"/>
    <property type="match status" value="1"/>
</dbReference>
<feature type="compositionally biased region" description="Low complexity" evidence="3">
    <location>
        <begin position="300"/>
        <end position="320"/>
    </location>
</feature>
<evidence type="ECO:0000259" key="6">
    <source>
        <dbReference type="PROSITE" id="PS51536"/>
    </source>
</evidence>
<feature type="compositionally biased region" description="Basic residues" evidence="3">
    <location>
        <begin position="370"/>
        <end position="382"/>
    </location>
</feature>
<feature type="domain" description="FFD box profile" evidence="5">
    <location>
        <begin position="444"/>
        <end position="460"/>
    </location>
</feature>
<dbReference type="GO" id="GO:0034063">
    <property type="term" value="P:stress granule assembly"/>
    <property type="evidence" value="ECO:0007669"/>
    <property type="project" value="TreeGrafter"/>
</dbReference>
<evidence type="ECO:0000256" key="2">
    <source>
        <dbReference type="PROSITE-ProRule" id="PRU00869"/>
    </source>
</evidence>
<dbReference type="GO" id="GO:0033962">
    <property type="term" value="P:P-body assembly"/>
    <property type="evidence" value="ECO:0007669"/>
    <property type="project" value="TreeGrafter"/>
</dbReference>
<dbReference type="PANTHER" id="PTHR13586:SF0">
    <property type="entry name" value="TRAILER HITCH, ISOFORM H"/>
    <property type="match status" value="1"/>
</dbReference>
<dbReference type="GO" id="GO:0003729">
    <property type="term" value="F:mRNA binding"/>
    <property type="evidence" value="ECO:0007669"/>
    <property type="project" value="TreeGrafter"/>
</dbReference>
<feature type="region of interest" description="Disordered" evidence="3">
    <location>
        <begin position="370"/>
        <end position="389"/>
    </location>
</feature>
<dbReference type="Pfam" id="PF09532">
    <property type="entry name" value="FDF"/>
    <property type="match status" value="1"/>
</dbReference>
<feature type="region of interest" description="Disordered" evidence="3">
    <location>
        <begin position="417"/>
        <end position="543"/>
    </location>
</feature>
<comment type="caution">
    <text evidence="8">The sequence shown here is derived from an EMBL/GenBank/DDBJ whole genome shotgun (WGS) entry which is preliminary data.</text>
</comment>
<dbReference type="InterPro" id="IPR025762">
    <property type="entry name" value="DFDF"/>
</dbReference>
<evidence type="ECO:0000313" key="8">
    <source>
        <dbReference type="EMBL" id="PKS10427.1"/>
    </source>
</evidence>
<dbReference type="InterPro" id="IPR025768">
    <property type="entry name" value="TFG_box"/>
</dbReference>
<feature type="compositionally biased region" description="Pro residues" evidence="3">
    <location>
        <begin position="127"/>
        <end position="143"/>
    </location>
</feature>
<gene>
    <name evidence="8" type="ORF">jhhlp_002178</name>
</gene>
<dbReference type="InterPro" id="IPR019050">
    <property type="entry name" value="FDF_dom"/>
</dbReference>
<feature type="domain" description="Sm" evidence="7">
    <location>
        <begin position="1"/>
        <end position="80"/>
    </location>
</feature>
<dbReference type="SMART" id="SM01271">
    <property type="entry name" value="LSM14"/>
    <property type="match status" value="1"/>
</dbReference>
<proteinExistence type="predicted"/>
<dbReference type="InterPro" id="IPR025609">
    <property type="entry name" value="Lsm14-like_N"/>
</dbReference>
<feature type="domain" description="DFDF" evidence="4">
    <location>
        <begin position="385"/>
        <end position="421"/>
    </location>
</feature>
<protein>
    <recommendedName>
        <fullName evidence="10">DFDF domain-containing protein</fullName>
    </recommendedName>
</protein>
<dbReference type="SMART" id="SM01199">
    <property type="entry name" value="FDF"/>
    <property type="match status" value="1"/>
</dbReference>
<dbReference type="CDD" id="cd01736">
    <property type="entry name" value="LSm14_N"/>
    <property type="match status" value="1"/>
</dbReference>
<feature type="compositionally biased region" description="Basic residues" evidence="3">
    <location>
        <begin position="501"/>
        <end position="514"/>
    </location>
</feature>
<dbReference type="InterPro" id="IPR047575">
    <property type="entry name" value="Sm"/>
</dbReference>
<feature type="compositionally biased region" description="Low complexity" evidence="3">
    <location>
        <begin position="103"/>
        <end position="126"/>
    </location>
</feature>
<feature type="region of interest" description="Disordered" evidence="3">
    <location>
        <begin position="77"/>
        <end position="320"/>
    </location>
</feature>
<keyword evidence="9" id="KW-1185">Reference proteome</keyword>
<dbReference type="PROSITE" id="PS51536">
    <property type="entry name" value="TFG"/>
    <property type="match status" value="1"/>
</dbReference>
<sequence>MSEYIGSRISLISKSDVRYVGTLNEINSEQSTVSLENVKSYGTEARRSRPEEIIPPSDQVYEYIIFRGSDVKDLRIEQQPVKETKPAAVPTDPAILGARPRDAPQAQAPEASNQQSGAPAPSGAPGFPQPPPPFNNYYGPPPGSWGRGGPGPAPGPGFGNMPYPPPPGWYPPQGFPPGPGGPGPGPWNNNYPYPGVPGPAGQDQNQKNRGTPVGAPGAEGKAGPNNAVPAKQEQPQANPPPTEPKSLGQGPAAPTPSQDSKTTKTGGNQRAQPEPIPTGPKNNRVTPVIPAVPKPFQVPASMAGSAASGSKTAPAGSSANVQDATEAAKAAVALAMASMEAGTTAAPPPQNGGNMDNLTKKVNEMRVHAVRAGHGGRGRGRGARSGPVKVEVPDADFDFASSNAKFNKDDVVKEAIAGSPLDTTNGSAAETAEPEKAEQPANLQAYDKKKSFFDNISSEAKDRADSSGQKAGGREWRGEEQRKNMETFGQGSVDGGFRNNYRGRGRGRGGRGRGYHGGYQNRGGRGGGSRPREGATSAPSANQ</sequence>
<feature type="compositionally biased region" description="Polar residues" evidence="3">
    <location>
        <begin position="255"/>
        <end position="271"/>
    </location>
</feature>
<evidence type="ECO:0000313" key="9">
    <source>
        <dbReference type="Proteomes" id="UP000233524"/>
    </source>
</evidence>
<dbReference type="PROSITE" id="PS51513">
    <property type="entry name" value="FFD"/>
    <property type="match status" value="1"/>
</dbReference>
<dbReference type="FunCoup" id="A0A2N3NDE6">
    <property type="interactions" value="609"/>
</dbReference>
<dbReference type="OrthoDB" id="21539at2759"/>
<dbReference type="SUPFAM" id="SSF50182">
    <property type="entry name" value="Sm-like ribonucleoproteins"/>
    <property type="match status" value="1"/>
</dbReference>
<evidence type="ECO:0008006" key="10">
    <source>
        <dbReference type="Google" id="ProtNLM"/>
    </source>
</evidence>
<feature type="domain" description="TFG box profile" evidence="6">
    <location>
        <begin position="472"/>
        <end position="492"/>
    </location>
</feature>
<organism evidence="8 9">
    <name type="scientific">Lomentospora prolificans</name>
    <dbReference type="NCBI Taxonomy" id="41688"/>
    <lineage>
        <taxon>Eukaryota</taxon>
        <taxon>Fungi</taxon>
        <taxon>Dikarya</taxon>
        <taxon>Ascomycota</taxon>
        <taxon>Pezizomycotina</taxon>
        <taxon>Sordariomycetes</taxon>
        <taxon>Hypocreomycetidae</taxon>
        <taxon>Microascales</taxon>
        <taxon>Microascaceae</taxon>
        <taxon>Lomentospora</taxon>
    </lineage>
</organism>
<evidence type="ECO:0000259" key="4">
    <source>
        <dbReference type="PROSITE" id="PS51512"/>
    </source>
</evidence>
<feature type="compositionally biased region" description="Basic and acidic residues" evidence="3">
    <location>
        <begin position="472"/>
        <end position="485"/>
    </location>
</feature>
<dbReference type="STRING" id="41688.A0A2N3NDE6"/>
<feature type="short sequence motif" description="TFG box" evidence="2">
    <location>
        <begin position="472"/>
        <end position="492"/>
    </location>
</feature>
<dbReference type="InterPro" id="IPR025761">
    <property type="entry name" value="FFD_box"/>
</dbReference>
<feature type="compositionally biased region" description="Gly residues" evidence="3">
    <location>
        <begin position="515"/>
        <end position="529"/>
    </location>
</feature>
<feature type="compositionally biased region" description="Pro residues" evidence="3">
    <location>
        <begin position="162"/>
        <end position="185"/>
    </location>
</feature>
<dbReference type="AlphaFoldDB" id="A0A2N3NDE6"/>
<evidence type="ECO:0000259" key="5">
    <source>
        <dbReference type="PROSITE" id="PS51513"/>
    </source>
</evidence>
<dbReference type="InterPro" id="IPR010920">
    <property type="entry name" value="LSM_dom_sf"/>
</dbReference>
<dbReference type="Pfam" id="PF12701">
    <property type="entry name" value="LSM14"/>
    <property type="match status" value="1"/>
</dbReference>
<dbReference type="EMBL" id="NLAX01000008">
    <property type="protein sequence ID" value="PKS10427.1"/>
    <property type="molecule type" value="Genomic_DNA"/>
</dbReference>
<dbReference type="GO" id="GO:0000932">
    <property type="term" value="C:P-body"/>
    <property type="evidence" value="ECO:0007669"/>
    <property type="project" value="TreeGrafter"/>
</dbReference>
<dbReference type="VEuPathDB" id="FungiDB:jhhlp_002178"/>
<dbReference type="InParanoid" id="A0A2N3NDE6"/>
<dbReference type="Proteomes" id="UP000233524">
    <property type="component" value="Unassembled WGS sequence"/>
</dbReference>
<reference evidence="8 9" key="1">
    <citation type="journal article" date="2017" name="G3 (Bethesda)">
        <title>First Draft Genome Sequence of the Pathogenic Fungus Lomentospora prolificans (Formerly Scedosporium prolificans).</title>
        <authorList>
            <person name="Luo R."/>
            <person name="Zimin A."/>
            <person name="Workman R."/>
            <person name="Fan Y."/>
            <person name="Pertea G."/>
            <person name="Grossman N."/>
            <person name="Wear M.P."/>
            <person name="Jia B."/>
            <person name="Miller H."/>
            <person name="Casadevall A."/>
            <person name="Timp W."/>
            <person name="Zhang S.X."/>
            <person name="Salzberg S.L."/>
        </authorList>
    </citation>
    <scope>NUCLEOTIDE SEQUENCE [LARGE SCALE GENOMIC DNA]</scope>
    <source>
        <strain evidence="8 9">JHH-5317</strain>
    </source>
</reference>
<dbReference type="PROSITE" id="PS52002">
    <property type="entry name" value="SM"/>
    <property type="match status" value="1"/>
</dbReference>
<feature type="short sequence motif" description="FFD box" evidence="1">
    <location>
        <begin position="444"/>
        <end position="460"/>
    </location>
</feature>
<evidence type="ECO:0000256" key="3">
    <source>
        <dbReference type="SAM" id="MobiDB-lite"/>
    </source>
</evidence>
<evidence type="ECO:0000256" key="1">
    <source>
        <dbReference type="PROSITE-ProRule" id="PRU00846"/>
    </source>
</evidence>
<evidence type="ECO:0000259" key="7">
    <source>
        <dbReference type="PROSITE" id="PS52002"/>
    </source>
</evidence>
<dbReference type="Gene3D" id="2.30.30.100">
    <property type="match status" value="1"/>
</dbReference>